<dbReference type="AlphaFoldDB" id="A0A512N396"/>
<proteinExistence type="predicted"/>
<accession>A0A512N396</accession>
<dbReference type="Gene3D" id="3.50.50.60">
    <property type="entry name" value="FAD/NAD(P)-binding domain"/>
    <property type="match status" value="1"/>
</dbReference>
<feature type="domain" description="FAD dependent oxidoreductase" evidence="3">
    <location>
        <begin position="35"/>
        <end position="392"/>
    </location>
</feature>
<evidence type="ECO:0000313" key="4">
    <source>
        <dbReference type="EMBL" id="GEP53456.1"/>
    </source>
</evidence>
<dbReference type="PANTHER" id="PTHR13847:SF281">
    <property type="entry name" value="FAD DEPENDENT OXIDOREDUCTASE DOMAIN-CONTAINING PROTEIN"/>
    <property type="match status" value="1"/>
</dbReference>
<reference evidence="4 5" key="1">
    <citation type="submission" date="2019-07" db="EMBL/GenBank/DDBJ databases">
        <title>Whole genome shotgun sequence of Reyranella soli NBRC 108950.</title>
        <authorList>
            <person name="Hosoyama A."/>
            <person name="Uohara A."/>
            <person name="Ohji S."/>
            <person name="Ichikawa N."/>
        </authorList>
    </citation>
    <scope>NUCLEOTIDE SEQUENCE [LARGE SCALE GENOMIC DNA]</scope>
    <source>
        <strain evidence="4 5">NBRC 108950</strain>
    </source>
</reference>
<dbReference type="PANTHER" id="PTHR13847">
    <property type="entry name" value="SARCOSINE DEHYDROGENASE-RELATED"/>
    <property type="match status" value="1"/>
</dbReference>
<name>A0A512N396_9HYPH</name>
<evidence type="ECO:0000259" key="3">
    <source>
        <dbReference type="Pfam" id="PF01266"/>
    </source>
</evidence>
<feature type="region of interest" description="Disordered" evidence="2">
    <location>
        <begin position="70"/>
        <end position="96"/>
    </location>
</feature>
<evidence type="ECO:0000256" key="2">
    <source>
        <dbReference type="SAM" id="MobiDB-lite"/>
    </source>
</evidence>
<dbReference type="GO" id="GO:0016491">
    <property type="term" value="F:oxidoreductase activity"/>
    <property type="evidence" value="ECO:0007669"/>
    <property type="project" value="UniProtKB-KW"/>
</dbReference>
<dbReference type="Gene3D" id="3.30.9.10">
    <property type="entry name" value="D-Amino Acid Oxidase, subunit A, domain 2"/>
    <property type="match status" value="1"/>
</dbReference>
<keyword evidence="1" id="KW-0560">Oxidoreductase</keyword>
<evidence type="ECO:0000256" key="1">
    <source>
        <dbReference type="ARBA" id="ARBA00023002"/>
    </source>
</evidence>
<dbReference type="InterPro" id="IPR036188">
    <property type="entry name" value="FAD/NAD-bd_sf"/>
</dbReference>
<dbReference type="OrthoDB" id="9815989at2"/>
<evidence type="ECO:0000313" key="5">
    <source>
        <dbReference type="Proteomes" id="UP000321058"/>
    </source>
</evidence>
<dbReference type="SUPFAM" id="SSF51905">
    <property type="entry name" value="FAD/NAD(P)-binding domain"/>
    <property type="match status" value="1"/>
</dbReference>
<dbReference type="GO" id="GO:0005737">
    <property type="term" value="C:cytoplasm"/>
    <property type="evidence" value="ECO:0007669"/>
    <property type="project" value="TreeGrafter"/>
</dbReference>
<dbReference type="Proteomes" id="UP000321058">
    <property type="component" value="Unassembled WGS sequence"/>
</dbReference>
<gene>
    <name evidence="4" type="ORF">RSO01_06220</name>
</gene>
<dbReference type="EMBL" id="BKAJ01000011">
    <property type="protein sequence ID" value="GEP53456.1"/>
    <property type="molecule type" value="Genomic_DNA"/>
</dbReference>
<feature type="compositionally biased region" description="Gly residues" evidence="2">
    <location>
        <begin position="75"/>
        <end position="91"/>
    </location>
</feature>
<dbReference type="Pfam" id="PF01266">
    <property type="entry name" value="DAO"/>
    <property type="match status" value="1"/>
</dbReference>
<keyword evidence="5" id="KW-1185">Reference proteome</keyword>
<comment type="caution">
    <text evidence="4">The sequence shown here is derived from an EMBL/GenBank/DDBJ whole genome shotgun (WGS) entry which is preliminary data.</text>
</comment>
<protein>
    <recommendedName>
        <fullName evidence="3">FAD dependent oxidoreductase domain-containing protein</fullName>
    </recommendedName>
</protein>
<dbReference type="InterPro" id="IPR006076">
    <property type="entry name" value="FAD-dep_OxRdtase"/>
</dbReference>
<dbReference type="RefSeq" id="WP_147146117.1">
    <property type="nucleotide sequence ID" value="NZ_BKAJ01000011.1"/>
</dbReference>
<organism evidence="4 5">
    <name type="scientific">Reyranella soli</name>
    <dbReference type="NCBI Taxonomy" id="1230389"/>
    <lineage>
        <taxon>Bacteria</taxon>
        <taxon>Pseudomonadati</taxon>
        <taxon>Pseudomonadota</taxon>
        <taxon>Alphaproteobacteria</taxon>
        <taxon>Hyphomicrobiales</taxon>
        <taxon>Reyranellaceae</taxon>
        <taxon>Reyranella</taxon>
    </lineage>
</organism>
<sequence>MADSVFHKDFKSMPWWWEWWHPNTELSQDPPRKTDVLVVGAGYGGLSTALELARSGVEVTVLERGAFGDGASTRNGGGVSGGTTLGKGFSGKGVRSDPEEWKKVMSRMLSDAADSLSQVETVIQREGIECYWRMNGRFSGAFTPKHYNEQAAKVGTYNSNAGLGTYMVPREQQREEIASDYYYGGMVVERTGQLHPALYYGGLLKATHKAGARLCAQCDAEKIERRTGGFTVLTNKGPIEAREVVIATNGYTGDVTPTLKRRLVPVASHIIATEELPEDLIKSLIPKGRVVSDTKRVLCYYRRSPDDKRVIFGGRARFTQVTPEVSAPVLHRYMLERWPQLKGTKVTHAWTGNVAFAFDFLPHMGQEQGMHYLMACNGSGVAMMSYLGYQTARKIAGGSNAPVNAFDGQDFPTMPFYSGNPWFLPMVGAWYRTRDWWDRLTA</sequence>